<dbReference type="Gene3D" id="3.30.420.10">
    <property type="entry name" value="Ribonuclease H-like superfamily/Ribonuclease H"/>
    <property type="match status" value="1"/>
</dbReference>
<evidence type="ECO:0000313" key="2">
    <source>
        <dbReference type="Proteomes" id="UP000054988"/>
    </source>
</evidence>
<evidence type="ECO:0008006" key="3">
    <source>
        <dbReference type="Google" id="ProtNLM"/>
    </source>
</evidence>
<organism evidence="1 2">
    <name type="scientific">Moniliophthora roreri</name>
    <name type="common">Frosty pod rot fungus</name>
    <name type="synonym">Monilia roreri</name>
    <dbReference type="NCBI Taxonomy" id="221103"/>
    <lineage>
        <taxon>Eukaryota</taxon>
        <taxon>Fungi</taxon>
        <taxon>Dikarya</taxon>
        <taxon>Basidiomycota</taxon>
        <taxon>Agaricomycotina</taxon>
        <taxon>Agaricomycetes</taxon>
        <taxon>Agaricomycetidae</taxon>
        <taxon>Agaricales</taxon>
        <taxon>Marasmiineae</taxon>
        <taxon>Marasmiaceae</taxon>
        <taxon>Moniliophthora</taxon>
    </lineage>
</organism>
<dbReference type="AlphaFoldDB" id="A0A0W0F3I5"/>
<dbReference type="eggNOG" id="ENOG502QUTZ">
    <property type="taxonomic scope" value="Eukaryota"/>
</dbReference>
<sequence>MSDLDKEEWHLAVFSDEKKLTVFNGNGHWYCRRRVDEALEPSKLQKMVPHGGGSIMVWGCLTPYRPGRLVRIEGTMTGKKYTEVLEEGYLGTLGDYGIPHDTPDLLFQQDYDLKHTFKTAADWIDYHGIKCLLWAAKSPDINIMENAWAELDRRIWKRVPLPTNKEQLWEAAKEEWAGLDMKYIDSLYDSLPEHIDALLAANRHPTRY</sequence>
<protein>
    <recommendedName>
        <fullName evidence="3">Tc1-like transposase DDE domain-containing protein</fullName>
    </recommendedName>
</protein>
<name>A0A0W0F3I5_MONRR</name>
<dbReference type="Proteomes" id="UP000054988">
    <property type="component" value="Unassembled WGS sequence"/>
</dbReference>
<accession>A0A0W0F3I5</accession>
<gene>
    <name evidence="1" type="ORF">WG66_16592</name>
</gene>
<dbReference type="InterPro" id="IPR052338">
    <property type="entry name" value="Transposase_5"/>
</dbReference>
<dbReference type="EMBL" id="LATX01002362">
    <property type="protein sequence ID" value="KTB30817.1"/>
    <property type="molecule type" value="Genomic_DNA"/>
</dbReference>
<dbReference type="PANTHER" id="PTHR23022:SF134">
    <property type="entry name" value="TRANSPOSABLE ELEMENT TC1 TRANSPOSASE"/>
    <property type="match status" value="1"/>
</dbReference>
<reference evidence="1 2" key="1">
    <citation type="submission" date="2015-12" db="EMBL/GenBank/DDBJ databases">
        <title>Draft genome sequence of Moniliophthora roreri, the causal agent of frosty pod rot of cacao.</title>
        <authorList>
            <person name="Aime M.C."/>
            <person name="Diaz-Valderrama J.R."/>
            <person name="Kijpornyongpan T."/>
            <person name="Phillips-Mora W."/>
        </authorList>
    </citation>
    <scope>NUCLEOTIDE SEQUENCE [LARGE SCALE GENOMIC DNA]</scope>
    <source>
        <strain evidence="1 2">MCA 2952</strain>
    </source>
</reference>
<proteinExistence type="predicted"/>
<dbReference type="InterPro" id="IPR036397">
    <property type="entry name" value="RNaseH_sf"/>
</dbReference>
<dbReference type="PANTHER" id="PTHR23022">
    <property type="entry name" value="TRANSPOSABLE ELEMENT-RELATED"/>
    <property type="match status" value="1"/>
</dbReference>
<comment type="caution">
    <text evidence="1">The sequence shown here is derived from an EMBL/GenBank/DDBJ whole genome shotgun (WGS) entry which is preliminary data.</text>
</comment>
<evidence type="ECO:0000313" key="1">
    <source>
        <dbReference type="EMBL" id="KTB30817.1"/>
    </source>
</evidence>
<dbReference type="GO" id="GO:0003676">
    <property type="term" value="F:nucleic acid binding"/>
    <property type="evidence" value="ECO:0007669"/>
    <property type="project" value="InterPro"/>
</dbReference>